<dbReference type="Gene3D" id="1.10.10.10">
    <property type="entry name" value="Winged helix-like DNA-binding domain superfamily/Winged helix DNA-binding domain"/>
    <property type="match status" value="1"/>
</dbReference>
<sequence>MRVLVVEDYAPLRRSLVRGLKEAGYAVDAVEDGNDGLEYASTDSYDVVVLDVMLPGIDGFEVLRTLRSRNIASRVLLLTARDQVRDRVHGLDLGADDYLVKPFALAELLARIRSLVRRRHQMHSPVLSIGPLEIDTGGRVVKRDGVTVDLTAREYSILEILALRAGRTVTREEICDAIYDFQAERSSNVVDVYIGYLRKKIERPGEPKLLETRRGLGYILGDKA</sequence>
<dbReference type="EMBL" id="JAGQHS010000107">
    <property type="protein sequence ID" value="MCA9757592.1"/>
    <property type="molecule type" value="Genomic_DNA"/>
</dbReference>
<keyword evidence="5" id="KW-0804">Transcription</keyword>
<dbReference type="InterPro" id="IPR039420">
    <property type="entry name" value="WalR-like"/>
</dbReference>
<keyword evidence="4 7" id="KW-0238">DNA-binding</keyword>
<dbReference type="InterPro" id="IPR001867">
    <property type="entry name" value="OmpR/PhoB-type_DNA-bd"/>
</dbReference>
<keyword evidence="1 6" id="KW-0597">Phosphoprotein</keyword>
<accession>A0A956NE06</accession>
<evidence type="ECO:0000256" key="1">
    <source>
        <dbReference type="ARBA" id="ARBA00022553"/>
    </source>
</evidence>
<evidence type="ECO:0000256" key="7">
    <source>
        <dbReference type="PROSITE-ProRule" id="PRU01091"/>
    </source>
</evidence>
<evidence type="ECO:0000256" key="2">
    <source>
        <dbReference type="ARBA" id="ARBA00023012"/>
    </source>
</evidence>
<name>A0A956NE06_UNCEI</name>
<dbReference type="Proteomes" id="UP000739538">
    <property type="component" value="Unassembled WGS sequence"/>
</dbReference>
<dbReference type="AlphaFoldDB" id="A0A956NE06"/>
<dbReference type="InterPro" id="IPR036388">
    <property type="entry name" value="WH-like_DNA-bd_sf"/>
</dbReference>
<evidence type="ECO:0000259" key="8">
    <source>
        <dbReference type="PROSITE" id="PS50110"/>
    </source>
</evidence>
<dbReference type="CDD" id="cd00383">
    <property type="entry name" value="trans_reg_C"/>
    <property type="match status" value="1"/>
</dbReference>
<evidence type="ECO:0000256" key="4">
    <source>
        <dbReference type="ARBA" id="ARBA00023125"/>
    </source>
</evidence>
<dbReference type="PANTHER" id="PTHR48111:SF1">
    <property type="entry name" value="TWO-COMPONENT RESPONSE REGULATOR ORR33"/>
    <property type="match status" value="1"/>
</dbReference>
<evidence type="ECO:0000313" key="10">
    <source>
        <dbReference type="EMBL" id="MCA9757592.1"/>
    </source>
</evidence>
<protein>
    <submittedName>
        <fullName evidence="10">Response regulator transcription factor</fullName>
    </submittedName>
</protein>
<organism evidence="10 11">
    <name type="scientific">Eiseniibacteriota bacterium</name>
    <dbReference type="NCBI Taxonomy" id="2212470"/>
    <lineage>
        <taxon>Bacteria</taxon>
        <taxon>Candidatus Eiseniibacteriota</taxon>
    </lineage>
</organism>
<feature type="DNA-binding region" description="OmpR/PhoB-type" evidence="7">
    <location>
        <begin position="124"/>
        <end position="222"/>
    </location>
</feature>
<dbReference type="PROSITE" id="PS50110">
    <property type="entry name" value="RESPONSE_REGULATORY"/>
    <property type="match status" value="1"/>
</dbReference>
<dbReference type="InterPro" id="IPR011006">
    <property type="entry name" value="CheY-like_superfamily"/>
</dbReference>
<dbReference type="PANTHER" id="PTHR48111">
    <property type="entry name" value="REGULATOR OF RPOS"/>
    <property type="match status" value="1"/>
</dbReference>
<dbReference type="Gene3D" id="3.40.50.2300">
    <property type="match status" value="1"/>
</dbReference>
<dbReference type="PROSITE" id="PS51755">
    <property type="entry name" value="OMPR_PHOB"/>
    <property type="match status" value="1"/>
</dbReference>
<gene>
    <name evidence="10" type="ORF">KDA27_17435</name>
</gene>
<dbReference type="GO" id="GO:0032993">
    <property type="term" value="C:protein-DNA complex"/>
    <property type="evidence" value="ECO:0007669"/>
    <property type="project" value="TreeGrafter"/>
</dbReference>
<dbReference type="SUPFAM" id="SSF52172">
    <property type="entry name" value="CheY-like"/>
    <property type="match status" value="1"/>
</dbReference>
<dbReference type="SMART" id="SM00448">
    <property type="entry name" value="REC"/>
    <property type="match status" value="1"/>
</dbReference>
<evidence type="ECO:0000256" key="3">
    <source>
        <dbReference type="ARBA" id="ARBA00023015"/>
    </source>
</evidence>
<feature type="domain" description="Response regulatory" evidence="8">
    <location>
        <begin position="2"/>
        <end position="116"/>
    </location>
</feature>
<feature type="modified residue" description="4-aspartylphosphate" evidence="6">
    <location>
        <position position="51"/>
    </location>
</feature>
<dbReference type="SMART" id="SM00862">
    <property type="entry name" value="Trans_reg_C"/>
    <property type="match status" value="1"/>
</dbReference>
<reference evidence="10" key="2">
    <citation type="journal article" date="2021" name="Microbiome">
        <title>Successional dynamics and alternative stable states in a saline activated sludge microbial community over 9 years.</title>
        <authorList>
            <person name="Wang Y."/>
            <person name="Ye J."/>
            <person name="Ju F."/>
            <person name="Liu L."/>
            <person name="Boyd J.A."/>
            <person name="Deng Y."/>
            <person name="Parks D.H."/>
            <person name="Jiang X."/>
            <person name="Yin X."/>
            <person name="Woodcroft B.J."/>
            <person name="Tyson G.W."/>
            <person name="Hugenholtz P."/>
            <person name="Polz M.F."/>
            <person name="Zhang T."/>
        </authorList>
    </citation>
    <scope>NUCLEOTIDE SEQUENCE</scope>
    <source>
        <strain evidence="10">HKST-UBA02</strain>
    </source>
</reference>
<dbReference type="GO" id="GO:0006355">
    <property type="term" value="P:regulation of DNA-templated transcription"/>
    <property type="evidence" value="ECO:0007669"/>
    <property type="project" value="InterPro"/>
</dbReference>
<dbReference type="Pfam" id="PF00486">
    <property type="entry name" value="Trans_reg_C"/>
    <property type="match status" value="1"/>
</dbReference>
<feature type="domain" description="OmpR/PhoB-type" evidence="9">
    <location>
        <begin position="124"/>
        <end position="222"/>
    </location>
</feature>
<comment type="caution">
    <text evidence="10">The sequence shown here is derived from an EMBL/GenBank/DDBJ whole genome shotgun (WGS) entry which is preliminary data.</text>
</comment>
<dbReference type="InterPro" id="IPR001789">
    <property type="entry name" value="Sig_transdc_resp-reg_receiver"/>
</dbReference>
<evidence type="ECO:0000256" key="6">
    <source>
        <dbReference type="PROSITE-ProRule" id="PRU00169"/>
    </source>
</evidence>
<dbReference type="FunFam" id="3.40.50.2300:FF:000002">
    <property type="entry name" value="DNA-binding response regulator PhoP"/>
    <property type="match status" value="1"/>
</dbReference>
<evidence type="ECO:0000313" key="11">
    <source>
        <dbReference type="Proteomes" id="UP000739538"/>
    </source>
</evidence>
<dbReference type="Pfam" id="PF00072">
    <property type="entry name" value="Response_reg"/>
    <property type="match status" value="1"/>
</dbReference>
<proteinExistence type="predicted"/>
<keyword evidence="3" id="KW-0805">Transcription regulation</keyword>
<reference evidence="10" key="1">
    <citation type="submission" date="2020-04" db="EMBL/GenBank/DDBJ databases">
        <authorList>
            <person name="Zhang T."/>
        </authorList>
    </citation>
    <scope>NUCLEOTIDE SEQUENCE</scope>
    <source>
        <strain evidence="10">HKST-UBA02</strain>
    </source>
</reference>
<dbReference type="GO" id="GO:0000976">
    <property type="term" value="F:transcription cis-regulatory region binding"/>
    <property type="evidence" value="ECO:0007669"/>
    <property type="project" value="TreeGrafter"/>
</dbReference>
<evidence type="ECO:0000259" key="9">
    <source>
        <dbReference type="PROSITE" id="PS51755"/>
    </source>
</evidence>
<dbReference type="GO" id="GO:0005829">
    <property type="term" value="C:cytosol"/>
    <property type="evidence" value="ECO:0007669"/>
    <property type="project" value="TreeGrafter"/>
</dbReference>
<keyword evidence="2" id="KW-0902">Two-component regulatory system</keyword>
<dbReference type="GO" id="GO:0000156">
    <property type="term" value="F:phosphorelay response regulator activity"/>
    <property type="evidence" value="ECO:0007669"/>
    <property type="project" value="TreeGrafter"/>
</dbReference>
<dbReference type="FunFam" id="1.10.10.10:FF:000005">
    <property type="entry name" value="Two-component system response regulator"/>
    <property type="match status" value="1"/>
</dbReference>
<dbReference type="Gene3D" id="6.10.250.690">
    <property type="match status" value="1"/>
</dbReference>
<evidence type="ECO:0000256" key="5">
    <source>
        <dbReference type="ARBA" id="ARBA00023163"/>
    </source>
</evidence>